<gene>
    <name evidence="3" type="ORF">C0Q70_15485</name>
</gene>
<keyword evidence="4" id="KW-1185">Reference proteome</keyword>
<dbReference type="AlphaFoldDB" id="A0A2T7NUY1"/>
<dbReference type="OMA" id="VFFRCPM"/>
<dbReference type="PANTHER" id="PTHR23153:SF38">
    <property type="entry name" value="UBX DOMAIN-CONTAINING PROTEIN 6"/>
    <property type="match status" value="1"/>
</dbReference>
<feature type="compositionally biased region" description="Polar residues" evidence="1">
    <location>
        <begin position="38"/>
        <end position="52"/>
    </location>
</feature>
<dbReference type="InterPro" id="IPR036339">
    <property type="entry name" value="PUB-like_dom_sf"/>
</dbReference>
<dbReference type="Gene3D" id="3.10.20.90">
    <property type="entry name" value="Phosphatidylinositol 3-kinase Catalytic Subunit, Chain A, domain 1"/>
    <property type="match status" value="1"/>
</dbReference>
<dbReference type="CDD" id="cd10460">
    <property type="entry name" value="PUB_UBXD1"/>
    <property type="match status" value="1"/>
</dbReference>
<accession>A0A2T7NUY1</accession>
<dbReference type="SUPFAM" id="SSF143503">
    <property type="entry name" value="PUG domain-like"/>
    <property type="match status" value="1"/>
</dbReference>
<dbReference type="EMBL" id="PZQS01000009">
    <property type="protein sequence ID" value="PVD24988.1"/>
    <property type="molecule type" value="Genomic_DNA"/>
</dbReference>
<dbReference type="PROSITE" id="PS50033">
    <property type="entry name" value="UBX"/>
    <property type="match status" value="1"/>
</dbReference>
<dbReference type="OrthoDB" id="49605at2759"/>
<evidence type="ECO:0000259" key="2">
    <source>
        <dbReference type="PROSITE" id="PS50033"/>
    </source>
</evidence>
<dbReference type="Pfam" id="PF00789">
    <property type="entry name" value="UBX"/>
    <property type="match status" value="1"/>
</dbReference>
<dbReference type="InterPro" id="IPR029071">
    <property type="entry name" value="Ubiquitin-like_domsf"/>
</dbReference>
<evidence type="ECO:0000313" key="4">
    <source>
        <dbReference type="Proteomes" id="UP000245119"/>
    </source>
</evidence>
<dbReference type="SMART" id="SM00580">
    <property type="entry name" value="PUG"/>
    <property type="match status" value="1"/>
</dbReference>
<dbReference type="SUPFAM" id="SSF54236">
    <property type="entry name" value="Ubiquitin-like"/>
    <property type="match status" value="1"/>
</dbReference>
<name>A0A2T7NUY1_POMCA</name>
<dbReference type="STRING" id="400727.A0A2T7NUY1"/>
<evidence type="ECO:0000313" key="3">
    <source>
        <dbReference type="EMBL" id="PVD24988.1"/>
    </source>
</evidence>
<dbReference type="InterPro" id="IPR001012">
    <property type="entry name" value="UBX_dom"/>
</dbReference>
<sequence>MSAIKKFFEKRKLNVKFKKAGAGHRLDEPSGSPKRLSSGVSASSGRQNSRPSPSDVEAAQKAADAALARLNVKQSKGDSNVVRARMRTEIESEKKRLAEAETASQAARSIPKEVTLDGSPMLPTVLYCCPEIGSEVLPKDDLEAYISEFLLNSLADDPEMTTALMIHTLNKNQEKVKVCVETLVKYLDNIIIHPEDEKFRKIRVGNKAFQERVACLKGTEEFMQAAGFVLCTLSHEDHQEDFLVLSEEMAKDLERLQNLKEVLVTAEPIKPQLYRDLKVFHPSNNATKFEVPDEFYSVSPAELKKEQQRREEAVEKLGMLRTKAMRERDEIRELRKYRFTMIRVRFPDGILLQGVFKAHEKLAALRQFVGEQLCSWLPFILSTSTGQKLTEENCTFAELGLAPAAVVNFAWDPEVVADVTSQRGSHKSGPYLKAEVMSTIQSM</sequence>
<dbReference type="InterPro" id="IPR018997">
    <property type="entry name" value="PUB_domain"/>
</dbReference>
<dbReference type="CDD" id="cd16119">
    <property type="entry name" value="UBX_UBXN6"/>
    <property type="match status" value="1"/>
</dbReference>
<dbReference type="Pfam" id="PF09409">
    <property type="entry name" value="PUB"/>
    <property type="match status" value="1"/>
</dbReference>
<feature type="region of interest" description="Disordered" evidence="1">
    <location>
        <begin position="18"/>
        <end position="61"/>
    </location>
</feature>
<dbReference type="Proteomes" id="UP000245119">
    <property type="component" value="Linkage Group LG9"/>
</dbReference>
<dbReference type="GO" id="GO:0005737">
    <property type="term" value="C:cytoplasm"/>
    <property type="evidence" value="ECO:0007669"/>
    <property type="project" value="TreeGrafter"/>
</dbReference>
<dbReference type="PANTHER" id="PTHR23153">
    <property type="entry name" value="UBX-RELATED"/>
    <property type="match status" value="1"/>
</dbReference>
<feature type="domain" description="UBX" evidence="2">
    <location>
        <begin position="335"/>
        <end position="409"/>
    </location>
</feature>
<organism evidence="3 4">
    <name type="scientific">Pomacea canaliculata</name>
    <name type="common">Golden apple snail</name>
    <dbReference type="NCBI Taxonomy" id="400727"/>
    <lineage>
        <taxon>Eukaryota</taxon>
        <taxon>Metazoa</taxon>
        <taxon>Spiralia</taxon>
        <taxon>Lophotrochozoa</taxon>
        <taxon>Mollusca</taxon>
        <taxon>Gastropoda</taxon>
        <taxon>Caenogastropoda</taxon>
        <taxon>Architaenioglossa</taxon>
        <taxon>Ampullarioidea</taxon>
        <taxon>Ampullariidae</taxon>
        <taxon>Pomacea</taxon>
    </lineage>
</organism>
<comment type="caution">
    <text evidence="3">The sequence shown here is derived from an EMBL/GenBank/DDBJ whole genome shotgun (WGS) entry which is preliminary data.</text>
</comment>
<reference evidence="3 4" key="1">
    <citation type="submission" date="2018-04" db="EMBL/GenBank/DDBJ databases">
        <title>The genome of golden apple snail Pomacea canaliculata provides insight into stress tolerance and invasive adaptation.</title>
        <authorList>
            <person name="Liu C."/>
            <person name="Liu B."/>
            <person name="Ren Y."/>
            <person name="Zhang Y."/>
            <person name="Wang H."/>
            <person name="Li S."/>
            <person name="Jiang F."/>
            <person name="Yin L."/>
            <person name="Zhang G."/>
            <person name="Qian W."/>
            <person name="Fan W."/>
        </authorList>
    </citation>
    <scope>NUCLEOTIDE SEQUENCE [LARGE SCALE GENOMIC DNA]</scope>
    <source>
        <strain evidence="3">SZHN2017</strain>
        <tissue evidence="3">Muscle</tissue>
    </source>
</reference>
<dbReference type="Gene3D" id="1.20.58.2190">
    <property type="match status" value="1"/>
</dbReference>
<protein>
    <recommendedName>
        <fullName evidence="2">UBX domain-containing protein</fullName>
    </recommendedName>
</protein>
<proteinExistence type="predicted"/>
<dbReference type="InterPro" id="IPR042774">
    <property type="entry name" value="UBXN6_PUB"/>
</dbReference>
<evidence type="ECO:0000256" key="1">
    <source>
        <dbReference type="SAM" id="MobiDB-lite"/>
    </source>
</evidence>